<feature type="transmembrane region" description="Helical" evidence="1">
    <location>
        <begin position="77"/>
        <end position="99"/>
    </location>
</feature>
<feature type="transmembrane region" description="Helical" evidence="1">
    <location>
        <begin position="174"/>
        <end position="196"/>
    </location>
</feature>
<evidence type="ECO:0000256" key="1">
    <source>
        <dbReference type="SAM" id="Phobius"/>
    </source>
</evidence>
<dbReference type="AlphaFoldDB" id="A0A327WGP1"/>
<feature type="transmembrane region" description="Helical" evidence="1">
    <location>
        <begin position="136"/>
        <end position="162"/>
    </location>
</feature>
<name>A0A327WGP1_LARAB</name>
<dbReference type="OrthoDB" id="661464at2"/>
<proteinExistence type="predicted"/>
<keyword evidence="3" id="KW-1185">Reference proteome</keyword>
<dbReference type="RefSeq" id="WP_111631551.1">
    <property type="nucleotide sequence ID" value="NZ_QLMC01000016.1"/>
</dbReference>
<evidence type="ECO:0000313" key="3">
    <source>
        <dbReference type="Proteomes" id="UP000248790"/>
    </source>
</evidence>
<evidence type="ECO:0000313" key="2">
    <source>
        <dbReference type="EMBL" id="RAJ90031.1"/>
    </source>
</evidence>
<gene>
    <name evidence="2" type="ORF">LX87_05557</name>
</gene>
<keyword evidence="1" id="KW-0812">Transmembrane</keyword>
<keyword evidence="1" id="KW-1133">Transmembrane helix</keyword>
<reference evidence="2 3" key="1">
    <citation type="submission" date="2018-06" db="EMBL/GenBank/DDBJ databases">
        <title>Genomic Encyclopedia of Archaeal and Bacterial Type Strains, Phase II (KMG-II): from individual species to whole genera.</title>
        <authorList>
            <person name="Goeker M."/>
        </authorList>
    </citation>
    <scope>NUCLEOTIDE SEQUENCE [LARGE SCALE GENOMIC DNA]</scope>
    <source>
        <strain evidence="2 3">DSM 21851</strain>
    </source>
</reference>
<comment type="caution">
    <text evidence="2">The sequence shown here is derived from an EMBL/GenBank/DDBJ whole genome shotgun (WGS) entry which is preliminary data.</text>
</comment>
<dbReference type="EMBL" id="QLMC01000016">
    <property type="protein sequence ID" value="RAJ90031.1"/>
    <property type="molecule type" value="Genomic_DNA"/>
</dbReference>
<feature type="transmembrane region" description="Helical" evidence="1">
    <location>
        <begin position="45"/>
        <end position="65"/>
    </location>
</feature>
<feature type="transmembrane region" description="Helical" evidence="1">
    <location>
        <begin position="105"/>
        <end position="124"/>
    </location>
</feature>
<protein>
    <submittedName>
        <fullName evidence="2">Uncharacterized protein</fullName>
    </submittedName>
</protein>
<sequence length="223" mass="24789">MNTSVDTLRNTFVKQWLGSHLVTLYGGLGLAFPLIAHGITGPHGVYLNPAQLVAHTIGLLVVAIVTNYSQNRVLTRFFGPSLPSLNTFYLLALPTVFWISYYAFYIPYDILFGLYLLPVLSLWWKLMGVVARPGWLLALGMLIALVGFVLAFACVMPIIPWWQATFGNRLSADVFFWCYLITVGLLPTAACMGLLIQTHLPHKAAALREVASSHASWSIHRVR</sequence>
<organism evidence="2 3">
    <name type="scientific">Larkinella arboricola</name>
    <dbReference type="NCBI Taxonomy" id="643671"/>
    <lineage>
        <taxon>Bacteria</taxon>
        <taxon>Pseudomonadati</taxon>
        <taxon>Bacteroidota</taxon>
        <taxon>Cytophagia</taxon>
        <taxon>Cytophagales</taxon>
        <taxon>Spirosomataceae</taxon>
        <taxon>Larkinella</taxon>
    </lineage>
</organism>
<accession>A0A327WGP1</accession>
<dbReference type="Proteomes" id="UP000248790">
    <property type="component" value="Unassembled WGS sequence"/>
</dbReference>
<feature type="transmembrane region" description="Helical" evidence="1">
    <location>
        <begin position="21"/>
        <end position="39"/>
    </location>
</feature>
<keyword evidence="1" id="KW-0472">Membrane</keyword>